<keyword evidence="4 7" id="KW-0863">Zinc-finger</keyword>
<keyword evidence="6" id="KW-0539">Nucleus</keyword>
<gene>
    <name evidence="11" type="ORF">AUEXF2481DRAFT_32660</name>
</gene>
<dbReference type="GO" id="GO:0008270">
    <property type="term" value="F:zinc ion binding"/>
    <property type="evidence" value="ECO:0007669"/>
    <property type="project" value="UniProtKB-KW"/>
</dbReference>
<dbReference type="SMART" id="SM00355">
    <property type="entry name" value="ZnF_C2H2"/>
    <property type="match status" value="3"/>
</dbReference>
<keyword evidence="3" id="KW-0677">Repeat</keyword>
<dbReference type="FunFam" id="3.30.160.60:FF:000201">
    <property type="entry name" value="C2H2 finger domain protein (Gli3)"/>
    <property type="match status" value="1"/>
</dbReference>
<evidence type="ECO:0000256" key="4">
    <source>
        <dbReference type="ARBA" id="ARBA00022771"/>
    </source>
</evidence>
<dbReference type="Proteomes" id="UP000030641">
    <property type="component" value="Unassembled WGS sequence"/>
</dbReference>
<dbReference type="PANTHER" id="PTHR45718:SF4">
    <property type="entry name" value="TRANSCRIPTIONAL ACTIVATOR CUBITUS INTERRUPTUS"/>
    <property type="match status" value="1"/>
</dbReference>
<feature type="coiled-coil region" evidence="8">
    <location>
        <begin position="296"/>
        <end position="323"/>
    </location>
</feature>
<accession>A0A074Y2G9</accession>
<keyword evidence="8" id="KW-0175">Coiled coil</keyword>
<dbReference type="Pfam" id="PF00096">
    <property type="entry name" value="zf-C2H2"/>
    <property type="match status" value="1"/>
</dbReference>
<dbReference type="STRING" id="1043005.A0A074Y2G9"/>
<organism evidence="11 12">
    <name type="scientific">Aureobasidium subglaciale (strain EXF-2481)</name>
    <name type="common">Aureobasidium pullulans var. subglaciale</name>
    <dbReference type="NCBI Taxonomy" id="1043005"/>
    <lineage>
        <taxon>Eukaryota</taxon>
        <taxon>Fungi</taxon>
        <taxon>Dikarya</taxon>
        <taxon>Ascomycota</taxon>
        <taxon>Pezizomycotina</taxon>
        <taxon>Dothideomycetes</taxon>
        <taxon>Dothideomycetidae</taxon>
        <taxon>Dothideales</taxon>
        <taxon>Saccotheciaceae</taxon>
        <taxon>Aureobasidium</taxon>
    </lineage>
</organism>
<feature type="region of interest" description="Disordered" evidence="9">
    <location>
        <begin position="365"/>
        <end position="395"/>
    </location>
</feature>
<evidence type="ECO:0000313" key="12">
    <source>
        <dbReference type="Proteomes" id="UP000030641"/>
    </source>
</evidence>
<feature type="compositionally biased region" description="Pro residues" evidence="9">
    <location>
        <begin position="237"/>
        <end position="254"/>
    </location>
</feature>
<evidence type="ECO:0000256" key="2">
    <source>
        <dbReference type="ARBA" id="ARBA00022723"/>
    </source>
</evidence>
<dbReference type="HOGENOM" id="CLU_046889_1_1_1"/>
<dbReference type="GO" id="GO:0000981">
    <property type="term" value="F:DNA-binding transcription factor activity, RNA polymerase II-specific"/>
    <property type="evidence" value="ECO:0007669"/>
    <property type="project" value="TreeGrafter"/>
</dbReference>
<evidence type="ECO:0000256" key="1">
    <source>
        <dbReference type="ARBA" id="ARBA00004123"/>
    </source>
</evidence>
<evidence type="ECO:0000256" key="3">
    <source>
        <dbReference type="ARBA" id="ARBA00022737"/>
    </source>
</evidence>
<evidence type="ECO:0000256" key="9">
    <source>
        <dbReference type="SAM" id="MobiDB-lite"/>
    </source>
</evidence>
<feature type="domain" description="C2H2-type" evidence="10">
    <location>
        <begin position="136"/>
        <end position="168"/>
    </location>
</feature>
<evidence type="ECO:0000313" key="11">
    <source>
        <dbReference type="EMBL" id="KEQ91920.1"/>
    </source>
</evidence>
<feature type="compositionally biased region" description="Basic and acidic residues" evidence="9">
    <location>
        <begin position="380"/>
        <end position="395"/>
    </location>
</feature>
<sequence length="442" mass="48158">MSDMPDSPLSSISSSDEADDMISTPNRSARPSIDTDTTGPPSKKRRTGGGPAHISSSHGGTIMVAGADTIEESEADISCDSEGSAPGSPSQDEFAMRADQVTTCAWEGCSVGDLANSDELIAHVQNDHIAPKRARYTCEWGDCARKGTNHPSGYALKAHMRSHTKEKPFFCHLPECDRSFTRSDALAKHMRTVHEPEPPRAAATNANPIDPATGQPKKGPKLRLSMNGKTPIKPSVPDVPVPAPTQAPDDPSPPMDNIQYIPARHPITGQAGFMITYPPDIHFSQFESEIPANQLMRLLRRQLHWAQQESEGLKQEVEALEEHHRQEWAAKEALLEGVLQSELAATKQLDETTLHEMKEEVWGPESKELEWTGTPPWQREGNHKIEEPESPRDVDVDVDVDVDDAVVVANRAANAQQESASQAERDEDMMAVGALMGLSGAA</sequence>
<evidence type="ECO:0000256" key="7">
    <source>
        <dbReference type="PROSITE-ProRule" id="PRU00042"/>
    </source>
</evidence>
<keyword evidence="12" id="KW-1185">Reference proteome</keyword>
<feature type="domain" description="C2H2-type" evidence="10">
    <location>
        <begin position="169"/>
        <end position="199"/>
    </location>
</feature>
<dbReference type="InterPro" id="IPR043359">
    <property type="entry name" value="GLI-like"/>
</dbReference>
<dbReference type="InterPro" id="IPR013087">
    <property type="entry name" value="Znf_C2H2_type"/>
</dbReference>
<name>A0A074Y2G9_AURSE</name>
<feature type="compositionally biased region" description="Polar residues" evidence="9">
    <location>
        <begin position="24"/>
        <end position="40"/>
    </location>
</feature>
<dbReference type="GO" id="GO:0000978">
    <property type="term" value="F:RNA polymerase II cis-regulatory region sequence-specific DNA binding"/>
    <property type="evidence" value="ECO:0007669"/>
    <property type="project" value="TreeGrafter"/>
</dbReference>
<dbReference type="PANTHER" id="PTHR45718">
    <property type="entry name" value="TRANSCRIPTIONAL ACTIVATOR CUBITUS INTERRUPTUS"/>
    <property type="match status" value="1"/>
</dbReference>
<protein>
    <recommendedName>
        <fullName evidence="10">C2H2-type domain-containing protein</fullName>
    </recommendedName>
</protein>
<feature type="region of interest" description="Disordered" evidence="9">
    <location>
        <begin position="192"/>
        <end position="254"/>
    </location>
</feature>
<reference evidence="11 12" key="1">
    <citation type="journal article" date="2014" name="BMC Genomics">
        <title>Genome sequencing of four Aureobasidium pullulans varieties: biotechnological potential, stress tolerance, and description of new species.</title>
        <authorList>
            <person name="Gostin Ar C."/>
            <person name="Ohm R.A."/>
            <person name="Kogej T."/>
            <person name="Sonjak S."/>
            <person name="Turk M."/>
            <person name="Zajc J."/>
            <person name="Zalar P."/>
            <person name="Grube M."/>
            <person name="Sun H."/>
            <person name="Han J."/>
            <person name="Sharma A."/>
            <person name="Chiniquy J."/>
            <person name="Ngan C.Y."/>
            <person name="Lipzen A."/>
            <person name="Barry K."/>
            <person name="Grigoriev I.V."/>
            <person name="Gunde-Cimerman N."/>
        </authorList>
    </citation>
    <scope>NUCLEOTIDE SEQUENCE [LARGE SCALE GENOMIC DNA]</scope>
    <source>
        <strain evidence="11 12">EXF-2481</strain>
    </source>
</reference>
<comment type="subcellular location">
    <subcellularLocation>
        <location evidence="1">Nucleus</location>
    </subcellularLocation>
</comment>
<dbReference type="EMBL" id="KL584774">
    <property type="protein sequence ID" value="KEQ91920.1"/>
    <property type="molecule type" value="Genomic_DNA"/>
</dbReference>
<dbReference type="InParanoid" id="A0A074Y2G9"/>
<feature type="compositionally biased region" description="Low complexity" evidence="9">
    <location>
        <begin position="1"/>
        <end position="15"/>
    </location>
</feature>
<dbReference type="Gene3D" id="3.30.160.60">
    <property type="entry name" value="Classic Zinc Finger"/>
    <property type="match status" value="3"/>
</dbReference>
<dbReference type="PROSITE" id="PS00028">
    <property type="entry name" value="ZINC_FINGER_C2H2_1"/>
    <property type="match status" value="1"/>
</dbReference>
<feature type="region of interest" description="Disordered" evidence="9">
    <location>
        <begin position="1"/>
        <end position="95"/>
    </location>
</feature>
<feature type="compositionally biased region" description="Acidic residues" evidence="9">
    <location>
        <begin position="69"/>
        <end position="79"/>
    </location>
</feature>
<evidence type="ECO:0000256" key="8">
    <source>
        <dbReference type="SAM" id="Coils"/>
    </source>
</evidence>
<dbReference type="SUPFAM" id="SSF57667">
    <property type="entry name" value="beta-beta-alpha zinc fingers"/>
    <property type="match status" value="1"/>
</dbReference>
<dbReference type="OMA" id="QEQVTVC"/>
<evidence type="ECO:0000259" key="10">
    <source>
        <dbReference type="PROSITE" id="PS50157"/>
    </source>
</evidence>
<dbReference type="RefSeq" id="XP_013340371.1">
    <property type="nucleotide sequence ID" value="XM_013484917.1"/>
</dbReference>
<dbReference type="OrthoDB" id="3214149at2759"/>
<dbReference type="AlphaFoldDB" id="A0A074Y2G9"/>
<dbReference type="InterPro" id="IPR036236">
    <property type="entry name" value="Znf_C2H2_sf"/>
</dbReference>
<dbReference type="PROSITE" id="PS50157">
    <property type="entry name" value="ZINC_FINGER_C2H2_2"/>
    <property type="match status" value="2"/>
</dbReference>
<dbReference type="GeneID" id="25364684"/>
<evidence type="ECO:0000256" key="6">
    <source>
        <dbReference type="ARBA" id="ARBA00023242"/>
    </source>
</evidence>
<proteinExistence type="predicted"/>
<keyword evidence="2" id="KW-0479">Metal-binding</keyword>
<dbReference type="GO" id="GO:0005634">
    <property type="term" value="C:nucleus"/>
    <property type="evidence" value="ECO:0007669"/>
    <property type="project" value="UniProtKB-SubCell"/>
</dbReference>
<evidence type="ECO:0000256" key="5">
    <source>
        <dbReference type="ARBA" id="ARBA00022833"/>
    </source>
</evidence>
<keyword evidence="5" id="KW-0862">Zinc</keyword>